<proteinExistence type="predicted"/>
<accession>A0A3A8F308</accession>
<dbReference type="InterPro" id="IPR015797">
    <property type="entry name" value="NUDIX_hydrolase-like_dom_sf"/>
</dbReference>
<keyword evidence="3" id="KW-1185">Reference proteome</keyword>
<sequence>MSMIKKVVPIVLRQQAEQLQILVFKHPLAGIQFVKGTVEQDESLESATLRELFEESGIDNVLIEKFIGVYSPQQAGSDWYVFLCQVNQILADEWIHYCADDGGLTLEFFWHPVFSPPTKEWHTIFQNLLRFLQKSIIVVK</sequence>
<feature type="domain" description="Nudix hydrolase" evidence="1">
    <location>
        <begin position="3"/>
        <end position="133"/>
    </location>
</feature>
<protein>
    <submittedName>
        <fullName evidence="2">NUDIX domain-containing protein</fullName>
    </submittedName>
</protein>
<dbReference type="RefSeq" id="WP_120384804.1">
    <property type="nucleotide sequence ID" value="NZ_RAXT01000037.1"/>
</dbReference>
<gene>
    <name evidence="2" type="ORF">D7V20_13995</name>
</gene>
<dbReference type="SUPFAM" id="SSF55811">
    <property type="entry name" value="Nudix"/>
    <property type="match status" value="1"/>
</dbReference>
<dbReference type="CDD" id="cd04663">
    <property type="entry name" value="NUDIX_Hydrolase"/>
    <property type="match status" value="1"/>
</dbReference>
<evidence type="ECO:0000313" key="2">
    <source>
        <dbReference type="EMBL" id="RKG36694.1"/>
    </source>
</evidence>
<dbReference type="Proteomes" id="UP000280405">
    <property type="component" value="Unassembled WGS sequence"/>
</dbReference>
<dbReference type="GO" id="GO:0003824">
    <property type="term" value="F:catalytic activity"/>
    <property type="evidence" value="ECO:0007669"/>
    <property type="project" value="UniProtKB-ARBA"/>
</dbReference>
<dbReference type="PROSITE" id="PS51462">
    <property type="entry name" value="NUDIX"/>
    <property type="match status" value="1"/>
</dbReference>
<dbReference type="Pfam" id="PF00293">
    <property type="entry name" value="NUDIX"/>
    <property type="match status" value="1"/>
</dbReference>
<reference evidence="2 3" key="1">
    <citation type="submission" date="2018-09" db="EMBL/GenBank/DDBJ databases">
        <title>The draft genome of Acinetobacter spp. strains.</title>
        <authorList>
            <person name="Qin J."/>
            <person name="Feng Y."/>
            <person name="Zong Z."/>
        </authorList>
    </citation>
    <scope>NUCLEOTIDE SEQUENCE [LARGE SCALE GENOMIC DNA]</scope>
    <source>
        <strain evidence="2 3">WCHAc060115</strain>
    </source>
</reference>
<organism evidence="2 3">
    <name type="scientific">Acinetobacter rongchengensis</name>
    <dbReference type="NCBI Taxonomy" id="2419601"/>
    <lineage>
        <taxon>Bacteria</taxon>
        <taxon>Pseudomonadati</taxon>
        <taxon>Pseudomonadota</taxon>
        <taxon>Gammaproteobacteria</taxon>
        <taxon>Moraxellales</taxon>
        <taxon>Moraxellaceae</taxon>
        <taxon>Acinetobacter</taxon>
    </lineage>
</organism>
<dbReference type="EMBL" id="RAXT01000037">
    <property type="protein sequence ID" value="RKG36694.1"/>
    <property type="molecule type" value="Genomic_DNA"/>
</dbReference>
<dbReference type="InterPro" id="IPR000086">
    <property type="entry name" value="NUDIX_hydrolase_dom"/>
</dbReference>
<evidence type="ECO:0000313" key="3">
    <source>
        <dbReference type="Proteomes" id="UP000280405"/>
    </source>
</evidence>
<dbReference type="OrthoDB" id="6717368at2"/>
<dbReference type="Gene3D" id="3.90.79.10">
    <property type="entry name" value="Nucleoside Triphosphate Pyrophosphohydrolase"/>
    <property type="match status" value="1"/>
</dbReference>
<dbReference type="AlphaFoldDB" id="A0A3A8F308"/>
<evidence type="ECO:0000259" key="1">
    <source>
        <dbReference type="PROSITE" id="PS51462"/>
    </source>
</evidence>
<name>A0A3A8F308_9GAMM</name>
<comment type="caution">
    <text evidence="2">The sequence shown here is derived from an EMBL/GenBank/DDBJ whole genome shotgun (WGS) entry which is preliminary data.</text>
</comment>